<feature type="region of interest" description="Disordered" evidence="1">
    <location>
        <begin position="1"/>
        <end position="30"/>
    </location>
</feature>
<protein>
    <submittedName>
        <fullName evidence="2">Uncharacterized protein</fullName>
    </submittedName>
</protein>
<feature type="non-terminal residue" evidence="2">
    <location>
        <position position="215"/>
    </location>
</feature>
<dbReference type="Proteomes" id="UP000604046">
    <property type="component" value="Unassembled WGS sequence"/>
</dbReference>
<dbReference type="AlphaFoldDB" id="A0A812MEB4"/>
<gene>
    <name evidence="2" type="ORF">SNAT2548_LOCUS13911</name>
</gene>
<evidence type="ECO:0000256" key="1">
    <source>
        <dbReference type="SAM" id="MobiDB-lite"/>
    </source>
</evidence>
<reference evidence="2" key="1">
    <citation type="submission" date="2021-02" db="EMBL/GenBank/DDBJ databases">
        <authorList>
            <person name="Dougan E. K."/>
            <person name="Rhodes N."/>
            <person name="Thang M."/>
            <person name="Chan C."/>
        </authorList>
    </citation>
    <scope>NUCLEOTIDE SEQUENCE</scope>
</reference>
<accession>A0A812MEB4</accession>
<name>A0A812MEB4_9DINO</name>
<sequence>ATSGEQSNLNFNSQPQPGWRREWKTAAAQKGPLVGPDVAYADDQSWLQGSKACYDLSQASPSRKAAGYASGASKGTSDGRPAPSAARKPSMPPLPALPEPISRAAFAKYVAEVEGGVQQALLQGVEVTATELRLYIHELAQALRALTKPAPAATKAMICEAMAPVWDMRSNCANHEAAFNLRVLASAVEALGKCGAQEATQEHGDSSAVETVAQP</sequence>
<proteinExistence type="predicted"/>
<feature type="compositionally biased region" description="Polar residues" evidence="1">
    <location>
        <begin position="1"/>
        <end position="16"/>
    </location>
</feature>
<feature type="region of interest" description="Disordered" evidence="1">
    <location>
        <begin position="64"/>
        <end position="96"/>
    </location>
</feature>
<keyword evidence="3" id="KW-1185">Reference proteome</keyword>
<evidence type="ECO:0000313" key="3">
    <source>
        <dbReference type="Proteomes" id="UP000604046"/>
    </source>
</evidence>
<dbReference type="OrthoDB" id="426503at2759"/>
<feature type="compositionally biased region" description="Low complexity" evidence="1">
    <location>
        <begin position="64"/>
        <end position="76"/>
    </location>
</feature>
<organism evidence="2 3">
    <name type="scientific">Symbiodinium natans</name>
    <dbReference type="NCBI Taxonomy" id="878477"/>
    <lineage>
        <taxon>Eukaryota</taxon>
        <taxon>Sar</taxon>
        <taxon>Alveolata</taxon>
        <taxon>Dinophyceae</taxon>
        <taxon>Suessiales</taxon>
        <taxon>Symbiodiniaceae</taxon>
        <taxon>Symbiodinium</taxon>
    </lineage>
</organism>
<evidence type="ECO:0000313" key="2">
    <source>
        <dbReference type="EMBL" id="CAE7264261.1"/>
    </source>
</evidence>
<comment type="caution">
    <text evidence="2">The sequence shown here is derived from an EMBL/GenBank/DDBJ whole genome shotgun (WGS) entry which is preliminary data.</text>
</comment>
<dbReference type="EMBL" id="CAJNDS010001542">
    <property type="protein sequence ID" value="CAE7264261.1"/>
    <property type="molecule type" value="Genomic_DNA"/>
</dbReference>